<accession>A0A2M6XV03</accession>
<dbReference type="InterPro" id="IPR014721">
    <property type="entry name" value="Ribsml_uS5_D2-typ_fold_subgr"/>
</dbReference>
<dbReference type="PROSITE" id="PS50881">
    <property type="entry name" value="S5_DSRBD"/>
    <property type="match status" value="1"/>
</dbReference>
<dbReference type="AlphaFoldDB" id="A0A2M6XV03"/>
<dbReference type="GO" id="GO:0003735">
    <property type="term" value="F:structural constituent of ribosome"/>
    <property type="evidence" value="ECO:0007669"/>
    <property type="project" value="UniProtKB-UniRule"/>
</dbReference>
<comment type="similarity">
    <text evidence="1 7">Belongs to the universal ribosomal protein uS5 family.</text>
</comment>
<dbReference type="Pfam" id="PF00333">
    <property type="entry name" value="Ribosomal_S5"/>
    <property type="match status" value="1"/>
</dbReference>
<evidence type="ECO:0000313" key="10">
    <source>
        <dbReference type="Proteomes" id="UP000229784"/>
    </source>
</evidence>
<dbReference type="PROSITE" id="PS00585">
    <property type="entry name" value="RIBOSOMAL_S5"/>
    <property type="match status" value="1"/>
</dbReference>
<gene>
    <name evidence="9" type="ORF">COT20_00870</name>
</gene>
<organism evidence="9 10">
    <name type="scientific">bacterium (Candidatus Gribaldobacteria) CG08_land_8_20_14_0_20_39_15</name>
    <dbReference type="NCBI Taxonomy" id="2014273"/>
    <lineage>
        <taxon>Bacteria</taxon>
        <taxon>Candidatus Gribaldobacteria</taxon>
    </lineage>
</organism>
<reference evidence="10" key="1">
    <citation type="submission" date="2017-09" db="EMBL/GenBank/DDBJ databases">
        <title>Depth-based differentiation of microbial function through sediment-hosted aquifers and enrichment of novel symbionts in the deep terrestrial subsurface.</title>
        <authorList>
            <person name="Probst A.J."/>
            <person name="Ladd B."/>
            <person name="Jarett J.K."/>
            <person name="Geller-Mcgrath D.E."/>
            <person name="Sieber C.M.K."/>
            <person name="Emerson J.B."/>
            <person name="Anantharaman K."/>
            <person name="Thomas B.C."/>
            <person name="Malmstrom R."/>
            <person name="Stieglmeier M."/>
            <person name="Klingl A."/>
            <person name="Woyke T."/>
            <person name="Ryan C.M."/>
            <person name="Banfield J.F."/>
        </authorList>
    </citation>
    <scope>NUCLEOTIDE SEQUENCE [LARGE SCALE GENOMIC DNA]</scope>
</reference>
<proteinExistence type="inferred from homology"/>
<dbReference type="SUPFAM" id="SSF54211">
    <property type="entry name" value="Ribosomal protein S5 domain 2-like"/>
    <property type="match status" value="1"/>
</dbReference>
<dbReference type="InterPro" id="IPR005324">
    <property type="entry name" value="Ribosomal_uS5_C"/>
</dbReference>
<evidence type="ECO:0000256" key="6">
    <source>
        <dbReference type="PROSITE-ProRule" id="PRU00268"/>
    </source>
</evidence>
<evidence type="ECO:0000259" key="8">
    <source>
        <dbReference type="PROSITE" id="PS50881"/>
    </source>
</evidence>
<evidence type="ECO:0000256" key="2">
    <source>
        <dbReference type="ARBA" id="ARBA00022980"/>
    </source>
</evidence>
<evidence type="ECO:0000256" key="7">
    <source>
        <dbReference type="RuleBase" id="RU003823"/>
    </source>
</evidence>
<dbReference type="GO" id="GO:0005840">
    <property type="term" value="C:ribosome"/>
    <property type="evidence" value="ECO:0007669"/>
    <property type="project" value="UniProtKB-KW"/>
</dbReference>
<protein>
    <recommendedName>
        <fullName evidence="4">Small ribosomal subunit protein uS5</fullName>
    </recommendedName>
    <alternativeName>
        <fullName evidence="5">30S ribosomal protein S5</fullName>
    </alternativeName>
</protein>
<dbReference type="GO" id="GO:1990904">
    <property type="term" value="C:ribonucleoprotein complex"/>
    <property type="evidence" value="ECO:0007669"/>
    <property type="project" value="UniProtKB-UniRule"/>
</dbReference>
<dbReference type="SUPFAM" id="SSF54768">
    <property type="entry name" value="dsRNA-binding domain-like"/>
    <property type="match status" value="1"/>
</dbReference>
<dbReference type="GO" id="GO:0003723">
    <property type="term" value="F:RNA binding"/>
    <property type="evidence" value="ECO:0007669"/>
    <property type="project" value="InterPro"/>
</dbReference>
<dbReference type="InterPro" id="IPR013810">
    <property type="entry name" value="Ribosomal_uS5_N"/>
</dbReference>
<evidence type="ECO:0000256" key="1">
    <source>
        <dbReference type="ARBA" id="ARBA00008945"/>
    </source>
</evidence>
<dbReference type="Pfam" id="PF03719">
    <property type="entry name" value="Ribosomal_S5_C"/>
    <property type="match status" value="1"/>
</dbReference>
<dbReference type="PANTHER" id="PTHR48277">
    <property type="entry name" value="MITOCHONDRIAL RIBOSOMAL PROTEIN S5"/>
    <property type="match status" value="1"/>
</dbReference>
<comment type="caution">
    <text evidence="9">The sequence shown here is derived from an EMBL/GenBank/DDBJ whole genome shotgun (WGS) entry which is preliminary data.</text>
</comment>
<dbReference type="Gene3D" id="3.30.230.10">
    <property type="match status" value="1"/>
</dbReference>
<evidence type="ECO:0000256" key="3">
    <source>
        <dbReference type="ARBA" id="ARBA00023274"/>
    </source>
</evidence>
<evidence type="ECO:0000313" key="9">
    <source>
        <dbReference type="EMBL" id="PIU16212.1"/>
    </source>
</evidence>
<name>A0A2M6XV03_9BACT</name>
<dbReference type="InterPro" id="IPR000851">
    <property type="entry name" value="Ribosomal_uS5"/>
</dbReference>
<keyword evidence="3 6" id="KW-0687">Ribonucleoprotein</keyword>
<keyword evidence="2 6" id="KW-0689">Ribosomal protein</keyword>
<dbReference type="Proteomes" id="UP000229784">
    <property type="component" value="Unassembled WGS sequence"/>
</dbReference>
<dbReference type="InterPro" id="IPR020568">
    <property type="entry name" value="Ribosomal_Su5_D2-typ_SF"/>
</dbReference>
<dbReference type="Gene3D" id="3.30.160.20">
    <property type="match status" value="1"/>
</dbReference>
<feature type="domain" description="S5 DRBM" evidence="8">
    <location>
        <begin position="16"/>
        <end position="79"/>
    </location>
</feature>
<dbReference type="GO" id="GO:0006412">
    <property type="term" value="P:translation"/>
    <property type="evidence" value="ECO:0007669"/>
    <property type="project" value="InterPro"/>
</dbReference>
<dbReference type="EMBL" id="PEXQ01000020">
    <property type="protein sequence ID" value="PIU16212.1"/>
    <property type="molecule type" value="Genomic_DNA"/>
</dbReference>
<sequence length="157" mass="16915">MPRERQSNKSKLKPEYDSRVLDLARVTKVTGGGKTLRFRAVVAVGNKKGRVGLGVAKGKDVQQAIEKATRSANRHILTIPVVENTIPHETYAKFGPAKVLLKPQGRGLGLVAGGVVRIICSLGGIKDVSSKLISRSRNKLNIAQATIEALKKLKVKS</sequence>
<dbReference type="FunFam" id="3.30.230.10:FF:000002">
    <property type="entry name" value="30S ribosomal protein S5"/>
    <property type="match status" value="1"/>
</dbReference>
<evidence type="ECO:0000256" key="4">
    <source>
        <dbReference type="ARBA" id="ARBA00035255"/>
    </source>
</evidence>
<dbReference type="PANTHER" id="PTHR48277:SF1">
    <property type="entry name" value="MITOCHONDRIAL RIBOSOMAL PROTEIN S5"/>
    <property type="match status" value="1"/>
</dbReference>
<dbReference type="GO" id="GO:0005737">
    <property type="term" value="C:cytoplasm"/>
    <property type="evidence" value="ECO:0007669"/>
    <property type="project" value="UniProtKB-ARBA"/>
</dbReference>
<dbReference type="InterPro" id="IPR018192">
    <property type="entry name" value="Ribosomal_uS5_N_CS"/>
</dbReference>
<evidence type="ECO:0000256" key="5">
    <source>
        <dbReference type="ARBA" id="ARBA00035519"/>
    </source>
</evidence>